<dbReference type="EC" id="3.1.2.4" evidence="2"/>
<dbReference type="InterPro" id="IPR029045">
    <property type="entry name" value="ClpP/crotonase-like_dom_sf"/>
</dbReference>
<evidence type="ECO:0000256" key="3">
    <source>
        <dbReference type="ARBA" id="ARBA00022801"/>
    </source>
</evidence>
<proteinExistence type="predicted"/>
<dbReference type="EMBL" id="CAMXCM010000002">
    <property type="protein sequence ID" value="CAI3942298.1"/>
    <property type="molecule type" value="Genomic_DNA"/>
</dbReference>
<reference evidence="6" key="1">
    <citation type="submission" date="2022-10" db="EMBL/GenBank/DDBJ databases">
        <authorList>
            <person name="Botero Cardona J."/>
        </authorList>
    </citation>
    <scope>NUCLEOTIDE SEQUENCE</scope>
    <source>
        <strain evidence="6">LMG 31819</strain>
        <strain evidence="5">R-53529</strain>
    </source>
</reference>
<protein>
    <recommendedName>
        <fullName evidence="2">3-hydroxyisobutyryl-CoA hydrolase</fullName>
        <ecNumber evidence="2">3.1.2.4</ecNumber>
    </recommendedName>
</protein>
<evidence type="ECO:0000313" key="6">
    <source>
        <dbReference type="EMBL" id="CAI3942298.1"/>
    </source>
</evidence>
<evidence type="ECO:0000259" key="4">
    <source>
        <dbReference type="Pfam" id="PF16113"/>
    </source>
</evidence>
<evidence type="ECO:0000313" key="5">
    <source>
        <dbReference type="EMBL" id="CAI3941234.1"/>
    </source>
</evidence>
<keyword evidence="3" id="KW-0378">Hydrolase</keyword>
<feature type="domain" description="Enoyl-CoA hydratase/isomerase" evidence="4">
    <location>
        <begin position="14"/>
        <end position="316"/>
    </location>
</feature>
<dbReference type="NCBIfam" id="NF004127">
    <property type="entry name" value="PRK05617.1"/>
    <property type="match status" value="1"/>
</dbReference>
<dbReference type="GO" id="GO:0006574">
    <property type="term" value="P:L-valine catabolic process"/>
    <property type="evidence" value="ECO:0007669"/>
    <property type="project" value="TreeGrafter"/>
</dbReference>
<accession>A0A9W4X9R7</accession>
<comment type="caution">
    <text evidence="6">The sequence shown here is derived from an EMBL/GenBank/DDBJ whole genome shotgun (WGS) entry which is preliminary data.</text>
</comment>
<sequence>MNRLITTQKRGKLGILTLNRPKFLNAINAALQQEIISQLELWKTDRQVQEIVINSSHAKAFCAGGDIREIASFVKVGQYEQAVDVFLHNYQLVHYVSNYPKPVISIMDGITMGGGVGLGCFSSHRIVTGRAVLAMPEVMIGLSPDAGSNLLFSKAPGYTGLRMMLTGKRFHAEEAIKLGFADYMVSSSMVDYVLTQLEKRDMNDVLSFLKREKEYDSSFLQEVESVYNAPDVKTIISNLKQSNFLWAKEDLKEISQACPFSLHITYKAWQNKLSDLGEVLEQDLSVISHLVMRSDFMEGVRASVIDKDRSPKWSNAPIIPKIIDTCFVSSYKLYS</sequence>
<evidence type="ECO:0000256" key="1">
    <source>
        <dbReference type="ARBA" id="ARBA00001709"/>
    </source>
</evidence>
<organism evidence="6 7">
    <name type="scientific">Commensalibacter communis</name>
    <dbReference type="NCBI Taxonomy" id="2972786"/>
    <lineage>
        <taxon>Bacteria</taxon>
        <taxon>Pseudomonadati</taxon>
        <taxon>Pseudomonadota</taxon>
        <taxon>Alphaproteobacteria</taxon>
        <taxon>Acetobacterales</taxon>
        <taxon>Acetobacteraceae</taxon>
    </lineage>
</organism>
<evidence type="ECO:0000313" key="8">
    <source>
        <dbReference type="Proteomes" id="UP001154259"/>
    </source>
</evidence>
<dbReference type="InterPro" id="IPR032259">
    <property type="entry name" value="HIBYL-CoA-H"/>
</dbReference>
<dbReference type="Pfam" id="PF16113">
    <property type="entry name" value="ECH_2"/>
    <property type="match status" value="1"/>
</dbReference>
<dbReference type="AlphaFoldDB" id="A0A9W4X9R7"/>
<dbReference type="Proteomes" id="UP001154255">
    <property type="component" value="Unassembled WGS sequence"/>
</dbReference>
<dbReference type="CDD" id="cd06558">
    <property type="entry name" value="crotonase-like"/>
    <property type="match status" value="1"/>
</dbReference>
<evidence type="ECO:0000256" key="2">
    <source>
        <dbReference type="ARBA" id="ARBA00011915"/>
    </source>
</evidence>
<name>A0A9W4X9R7_9PROT</name>
<comment type="catalytic activity">
    <reaction evidence="1">
        <text>3-hydroxy-2-methylpropanoyl-CoA + H2O = 3-hydroxy-2-methylpropanoate + CoA + H(+)</text>
        <dbReference type="Rhea" id="RHEA:20888"/>
        <dbReference type="ChEBI" id="CHEBI:11805"/>
        <dbReference type="ChEBI" id="CHEBI:15377"/>
        <dbReference type="ChEBI" id="CHEBI:15378"/>
        <dbReference type="ChEBI" id="CHEBI:57287"/>
        <dbReference type="ChEBI" id="CHEBI:57340"/>
        <dbReference type="EC" id="3.1.2.4"/>
    </reaction>
</comment>
<dbReference type="PANTHER" id="PTHR43176">
    <property type="entry name" value="3-HYDROXYISOBUTYRYL-COA HYDROLASE-RELATED"/>
    <property type="match status" value="1"/>
</dbReference>
<dbReference type="GO" id="GO:0003860">
    <property type="term" value="F:3-hydroxyisobutyryl-CoA hydrolase activity"/>
    <property type="evidence" value="ECO:0007669"/>
    <property type="project" value="UniProtKB-EC"/>
</dbReference>
<dbReference type="InterPro" id="IPR045004">
    <property type="entry name" value="ECH_dom"/>
</dbReference>
<dbReference type="PANTHER" id="PTHR43176:SF3">
    <property type="entry name" value="3-HYDROXYISOBUTYRYL-COA HYDROLASE, MITOCHONDRIAL"/>
    <property type="match status" value="1"/>
</dbReference>
<dbReference type="EMBL" id="CAMXCS010000002">
    <property type="protein sequence ID" value="CAI3941234.1"/>
    <property type="molecule type" value="Genomic_DNA"/>
</dbReference>
<dbReference type="RefSeq" id="WP_271789564.1">
    <property type="nucleotide sequence ID" value="NZ_CAMXCJ010000003.1"/>
</dbReference>
<gene>
    <name evidence="5" type="ORF">R53529_LOCUS1125</name>
    <name evidence="6" type="ORF">R53530_LOCUS1309</name>
</gene>
<dbReference type="SUPFAM" id="SSF52096">
    <property type="entry name" value="ClpP/crotonase"/>
    <property type="match status" value="1"/>
</dbReference>
<dbReference type="Gene3D" id="3.90.226.10">
    <property type="entry name" value="2-enoyl-CoA Hydratase, Chain A, domain 1"/>
    <property type="match status" value="1"/>
</dbReference>
<dbReference type="Proteomes" id="UP001154259">
    <property type="component" value="Unassembled WGS sequence"/>
</dbReference>
<evidence type="ECO:0000313" key="7">
    <source>
        <dbReference type="Proteomes" id="UP001154255"/>
    </source>
</evidence>
<keyword evidence="8" id="KW-1185">Reference proteome</keyword>